<comment type="caution">
    <text evidence="1">The sequence shown here is derived from an EMBL/GenBank/DDBJ whole genome shotgun (WGS) entry which is preliminary data.</text>
</comment>
<evidence type="ECO:0000313" key="2">
    <source>
        <dbReference type="Proteomes" id="UP001152888"/>
    </source>
</evidence>
<name>A0A9P0PHY6_ACAOB</name>
<proteinExistence type="predicted"/>
<organism evidence="1 2">
    <name type="scientific">Acanthoscelides obtectus</name>
    <name type="common">Bean weevil</name>
    <name type="synonym">Bruchus obtectus</name>
    <dbReference type="NCBI Taxonomy" id="200917"/>
    <lineage>
        <taxon>Eukaryota</taxon>
        <taxon>Metazoa</taxon>
        <taxon>Ecdysozoa</taxon>
        <taxon>Arthropoda</taxon>
        <taxon>Hexapoda</taxon>
        <taxon>Insecta</taxon>
        <taxon>Pterygota</taxon>
        <taxon>Neoptera</taxon>
        <taxon>Endopterygota</taxon>
        <taxon>Coleoptera</taxon>
        <taxon>Polyphaga</taxon>
        <taxon>Cucujiformia</taxon>
        <taxon>Chrysomeloidea</taxon>
        <taxon>Chrysomelidae</taxon>
        <taxon>Bruchinae</taxon>
        <taxon>Bruchini</taxon>
        <taxon>Acanthoscelides</taxon>
    </lineage>
</organism>
<dbReference type="EMBL" id="CAKOFQ010006998">
    <property type="protein sequence ID" value="CAH1986400.1"/>
    <property type="molecule type" value="Genomic_DNA"/>
</dbReference>
<evidence type="ECO:0000313" key="1">
    <source>
        <dbReference type="EMBL" id="CAH1986400.1"/>
    </source>
</evidence>
<dbReference type="AlphaFoldDB" id="A0A9P0PHY6"/>
<accession>A0A9P0PHY6</accession>
<reference evidence="1" key="1">
    <citation type="submission" date="2022-03" db="EMBL/GenBank/DDBJ databases">
        <authorList>
            <person name="Sayadi A."/>
        </authorList>
    </citation>
    <scope>NUCLEOTIDE SEQUENCE</scope>
</reference>
<sequence>MTVNQIQRLSLYYFSFKTLKCVITSTVYE</sequence>
<keyword evidence="2" id="KW-1185">Reference proteome</keyword>
<protein>
    <submittedName>
        <fullName evidence="1">Uncharacterized protein</fullName>
    </submittedName>
</protein>
<gene>
    <name evidence="1" type="ORF">ACAOBT_LOCUS17223</name>
</gene>
<dbReference type="Proteomes" id="UP001152888">
    <property type="component" value="Unassembled WGS sequence"/>
</dbReference>